<dbReference type="OrthoDB" id="5590473at2759"/>
<organism evidence="2 3">
    <name type="scientific">Ophiocordyceps sinensis (strain Co18 / CGMCC 3.14243)</name>
    <name type="common">Yarsagumba caterpillar fungus</name>
    <name type="synonym">Hirsutella sinensis</name>
    <dbReference type="NCBI Taxonomy" id="911162"/>
    <lineage>
        <taxon>Eukaryota</taxon>
        <taxon>Fungi</taxon>
        <taxon>Dikarya</taxon>
        <taxon>Ascomycota</taxon>
        <taxon>Pezizomycotina</taxon>
        <taxon>Sordariomycetes</taxon>
        <taxon>Hypocreomycetidae</taxon>
        <taxon>Hypocreales</taxon>
        <taxon>Ophiocordycipitaceae</taxon>
        <taxon>Ophiocordyceps</taxon>
    </lineage>
</organism>
<dbReference type="AlphaFoldDB" id="T5A4N0"/>
<accession>T5A4N0</accession>
<evidence type="ECO:0000313" key="3">
    <source>
        <dbReference type="Proteomes" id="UP000019374"/>
    </source>
</evidence>
<name>T5A4N0_OPHSC</name>
<feature type="region of interest" description="Disordered" evidence="1">
    <location>
        <begin position="169"/>
        <end position="190"/>
    </location>
</feature>
<dbReference type="Gene3D" id="3.40.50.1010">
    <property type="entry name" value="5'-nuclease"/>
    <property type="match status" value="1"/>
</dbReference>
<sequence length="467" mass="51339">MDPEPGASPIGDQASVVGRFDAQRTCLPKLGDFTKLQLLASPRLETLAQALKGDASLNLTGGAGKHPLGTSAVEQCPSASLGDFFRLFSQLQTQLAVSRVSKQGYSVRTVSGQAWEPCQRSHALETDLSADSDHDVSLHFGHVSESDVTPSTTPPALWDFHAPPFTNSAYQHEDLSGPSAESGRTQKRRPDVGRVLSYQLYKNGSLISVLDKRRTREQKCASLSLSLVPLRAWDKFRAAQSPDVGTNGVHVFLDMSNINISFQQTLRAKYSIDASARFTPLPSLDLGFLSEVLVRGRRVVALNAGCSVLPGKPAPRFLKELRDRGYHVDLRERKRVVAGPARLSRRRAGAGVSSSDEMSAGVGTVRHVEDLVDETLQTRIAESVMEYFRAQGTLVIATGDAQPAKYSDGFFTYAERALKMGWNVEVVSWRGSLSSYWRSSEWTGRWGNRFRIIELDEFVDDLLACHV</sequence>
<evidence type="ECO:0000313" key="2">
    <source>
        <dbReference type="EMBL" id="EQK97543.1"/>
    </source>
</evidence>
<evidence type="ECO:0008006" key="4">
    <source>
        <dbReference type="Google" id="ProtNLM"/>
    </source>
</evidence>
<evidence type="ECO:0000256" key="1">
    <source>
        <dbReference type="SAM" id="MobiDB-lite"/>
    </source>
</evidence>
<proteinExistence type="predicted"/>
<protein>
    <recommendedName>
        <fullName evidence="4">Cell wall glucanase</fullName>
    </recommendedName>
</protein>
<dbReference type="eggNOG" id="ENOG502S3QT">
    <property type="taxonomic scope" value="Eukaryota"/>
</dbReference>
<dbReference type="CDD" id="cd18724">
    <property type="entry name" value="PIN_LabA-like"/>
    <property type="match status" value="1"/>
</dbReference>
<gene>
    <name evidence="2" type="ORF">OCS_06744</name>
</gene>
<dbReference type="Proteomes" id="UP000019374">
    <property type="component" value="Unassembled WGS sequence"/>
</dbReference>
<dbReference type="HOGENOM" id="CLU_048138_1_0_1"/>
<reference evidence="2 3" key="1">
    <citation type="journal article" date="2013" name="Chin. Sci. Bull.">
        <title>Genome survey uncovers the secrets of sex and lifestyle in caterpillar fungus.</title>
        <authorList>
            <person name="Hu X."/>
            <person name="Zhang Y."/>
            <person name="Xiao G."/>
            <person name="Zheng P."/>
            <person name="Xia Y."/>
            <person name="Zhang X."/>
            <person name="St Leger R.J."/>
            <person name="Liu X."/>
            <person name="Wang C."/>
        </authorList>
    </citation>
    <scope>NUCLEOTIDE SEQUENCE [LARGE SCALE GENOMIC DNA]</scope>
    <source>
        <strain evidence="3">Co18 / CGMCC 3.14243</strain>
        <tissue evidence="2">Fruit-body</tissue>
    </source>
</reference>
<dbReference type="EMBL" id="KE658392">
    <property type="protein sequence ID" value="EQK97543.1"/>
    <property type="molecule type" value="Genomic_DNA"/>
</dbReference>